<accession>A0ABQ1F6L0</accession>
<dbReference type="Gene3D" id="3.30.360.10">
    <property type="entry name" value="Dihydrodipicolinate Reductase, domain 2"/>
    <property type="match status" value="1"/>
</dbReference>
<evidence type="ECO:0000259" key="1">
    <source>
        <dbReference type="Pfam" id="PF01408"/>
    </source>
</evidence>
<dbReference type="InterPro" id="IPR055170">
    <property type="entry name" value="GFO_IDH_MocA-like_dom"/>
</dbReference>
<reference evidence="4" key="1">
    <citation type="journal article" date="2019" name="Int. J. Syst. Evol. Microbiol.">
        <title>The Global Catalogue of Microorganisms (GCM) 10K type strain sequencing project: providing services to taxonomists for standard genome sequencing and annotation.</title>
        <authorList>
            <consortium name="The Broad Institute Genomics Platform"/>
            <consortium name="The Broad Institute Genome Sequencing Center for Infectious Disease"/>
            <person name="Wu L."/>
            <person name="Ma J."/>
        </authorList>
    </citation>
    <scope>NUCLEOTIDE SEQUENCE [LARGE SCALE GENOMIC DNA]</scope>
    <source>
        <strain evidence="4">CGMCC 1.15043</strain>
    </source>
</reference>
<dbReference type="InterPro" id="IPR051450">
    <property type="entry name" value="Gfo/Idh/MocA_Oxidoreductases"/>
</dbReference>
<protein>
    <submittedName>
        <fullName evidence="3">Oxidoreductase</fullName>
    </submittedName>
</protein>
<keyword evidence="4" id="KW-1185">Reference proteome</keyword>
<dbReference type="Pfam" id="PF01408">
    <property type="entry name" value="GFO_IDH_MocA"/>
    <property type="match status" value="1"/>
</dbReference>
<sequence length="351" mass="38513">MKVVNPVDRSFYKDNRKEGTPMQKAELSVAVLGAGIIAKNHFDAIQKTNGFVACAVVDIHLKKAGEIAQSYNIKAYSDYKEMIDTEHPDVVVIALPHFLHKETAIYAAERGCHLMLEKPMALSVAECDDIIEAARKADIRILVGHTQHYIAENRAAKSILQSGELGSLVMINDVRHTNYFHESRPQWFLEKEKSGGGILANLGTHSIDKIQWLTDQAVNKLRASASFHGSRGNVEGSGLIYLELEGGIPATISQSGYLGSSRNETELIFTGGMLKLMTGDSLWISRGGPYEQVDIGDSSPPFELQYMDLLTAIQQRSETSCSPAYARGVIAALEAVYRSAETGLEQIVEKS</sequence>
<name>A0ABQ1F6L0_9BACL</name>
<dbReference type="SUPFAM" id="SSF51735">
    <property type="entry name" value="NAD(P)-binding Rossmann-fold domains"/>
    <property type="match status" value="1"/>
</dbReference>
<comment type="caution">
    <text evidence="3">The sequence shown here is derived from an EMBL/GenBank/DDBJ whole genome shotgun (WGS) entry which is preliminary data.</text>
</comment>
<dbReference type="Pfam" id="PF22725">
    <property type="entry name" value="GFO_IDH_MocA_C3"/>
    <property type="match status" value="1"/>
</dbReference>
<dbReference type="PANTHER" id="PTHR43377">
    <property type="entry name" value="BILIVERDIN REDUCTASE A"/>
    <property type="match status" value="1"/>
</dbReference>
<dbReference type="SUPFAM" id="SSF55347">
    <property type="entry name" value="Glyceraldehyde-3-phosphate dehydrogenase-like, C-terminal domain"/>
    <property type="match status" value="1"/>
</dbReference>
<evidence type="ECO:0000313" key="4">
    <source>
        <dbReference type="Proteomes" id="UP000615455"/>
    </source>
</evidence>
<proteinExistence type="predicted"/>
<dbReference type="RefSeq" id="WP_229757848.1">
    <property type="nucleotide sequence ID" value="NZ_BMHE01000037.1"/>
</dbReference>
<gene>
    <name evidence="3" type="ORF">GCM10008018_53380</name>
</gene>
<evidence type="ECO:0000259" key="2">
    <source>
        <dbReference type="Pfam" id="PF22725"/>
    </source>
</evidence>
<organism evidence="3 4">
    <name type="scientific">Paenibacillus marchantiophytorum</name>
    <dbReference type="NCBI Taxonomy" id="1619310"/>
    <lineage>
        <taxon>Bacteria</taxon>
        <taxon>Bacillati</taxon>
        <taxon>Bacillota</taxon>
        <taxon>Bacilli</taxon>
        <taxon>Bacillales</taxon>
        <taxon>Paenibacillaceae</taxon>
        <taxon>Paenibacillus</taxon>
    </lineage>
</organism>
<dbReference type="InterPro" id="IPR036291">
    <property type="entry name" value="NAD(P)-bd_dom_sf"/>
</dbReference>
<dbReference type="Gene3D" id="3.40.50.720">
    <property type="entry name" value="NAD(P)-binding Rossmann-like Domain"/>
    <property type="match status" value="1"/>
</dbReference>
<dbReference type="InterPro" id="IPR000683">
    <property type="entry name" value="Gfo/Idh/MocA-like_OxRdtase_N"/>
</dbReference>
<dbReference type="PANTHER" id="PTHR43377:SF1">
    <property type="entry name" value="BILIVERDIN REDUCTASE A"/>
    <property type="match status" value="1"/>
</dbReference>
<feature type="domain" description="GFO/IDH/MocA-like oxidoreductase" evidence="2">
    <location>
        <begin position="154"/>
        <end position="274"/>
    </location>
</feature>
<evidence type="ECO:0000313" key="3">
    <source>
        <dbReference type="EMBL" id="GGA00338.1"/>
    </source>
</evidence>
<dbReference type="EMBL" id="BMHE01000037">
    <property type="protein sequence ID" value="GGA00338.1"/>
    <property type="molecule type" value="Genomic_DNA"/>
</dbReference>
<dbReference type="Proteomes" id="UP000615455">
    <property type="component" value="Unassembled WGS sequence"/>
</dbReference>
<feature type="domain" description="Gfo/Idh/MocA-like oxidoreductase N-terminal" evidence="1">
    <location>
        <begin position="28"/>
        <end position="145"/>
    </location>
</feature>